<name>A0ABY6Z0G0_9BACL</name>
<sequence>MRRGQWLLAILIIVAVAVMRLRSGGSVPLPDHVQTTPNNDIRIAAKMQPIPSNSTGEQWNLTHGQDTYYVNMYLNGRQSRTFATRKLMRHENNGTLYETAGVVQFGQQKYHATEIFVNRDGKDGYIEFAKG</sequence>
<protein>
    <submittedName>
        <fullName evidence="1">Uncharacterized protein</fullName>
    </submittedName>
</protein>
<dbReference type="Proteomes" id="UP001164803">
    <property type="component" value="Chromosome"/>
</dbReference>
<evidence type="ECO:0000313" key="1">
    <source>
        <dbReference type="EMBL" id="WAH35856.1"/>
    </source>
</evidence>
<organism evidence="1 2">
    <name type="scientific">Alicyclobacillus dauci</name>
    <dbReference type="NCBI Taxonomy" id="1475485"/>
    <lineage>
        <taxon>Bacteria</taxon>
        <taxon>Bacillati</taxon>
        <taxon>Bacillota</taxon>
        <taxon>Bacilli</taxon>
        <taxon>Bacillales</taxon>
        <taxon>Alicyclobacillaceae</taxon>
        <taxon>Alicyclobacillus</taxon>
    </lineage>
</organism>
<dbReference type="EMBL" id="CP104064">
    <property type="protein sequence ID" value="WAH35856.1"/>
    <property type="molecule type" value="Genomic_DNA"/>
</dbReference>
<accession>A0ABY6Z0G0</accession>
<evidence type="ECO:0000313" key="2">
    <source>
        <dbReference type="Proteomes" id="UP001164803"/>
    </source>
</evidence>
<dbReference type="RefSeq" id="WP_268043140.1">
    <property type="nucleotide sequence ID" value="NZ_CP104064.1"/>
</dbReference>
<reference evidence="1" key="1">
    <citation type="submission" date="2022-08" db="EMBL/GenBank/DDBJ databases">
        <title>Alicyclobacillus dauci DSM2870, complete genome.</title>
        <authorList>
            <person name="Wang Q."/>
            <person name="Cai R."/>
            <person name="Wang Z."/>
        </authorList>
    </citation>
    <scope>NUCLEOTIDE SEQUENCE</scope>
    <source>
        <strain evidence="1">DSM 28700</strain>
    </source>
</reference>
<keyword evidence="2" id="KW-1185">Reference proteome</keyword>
<gene>
    <name evidence="1" type="ORF">NZD86_16510</name>
</gene>
<proteinExistence type="predicted"/>